<dbReference type="EMBL" id="CP042910">
    <property type="protein sequence ID" value="QEG18886.1"/>
    <property type="molecule type" value="Genomic_DNA"/>
</dbReference>
<keyword evidence="1" id="KW-1133">Transmembrane helix</keyword>
<reference evidence="2 3" key="1">
    <citation type="submission" date="2019-08" db="EMBL/GenBank/DDBJ databases">
        <title>Deep-cultivation of Planctomycetes and their phenomic and genomic characterization uncovers novel biology.</title>
        <authorList>
            <person name="Wiegand S."/>
            <person name="Jogler M."/>
            <person name="Boedeker C."/>
            <person name="Pinto D."/>
            <person name="Vollmers J."/>
            <person name="Rivas-Marin E."/>
            <person name="Kohn T."/>
            <person name="Peeters S.H."/>
            <person name="Heuer A."/>
            <person name="Rast P."/>
            <person name="Oberbeckmann S."/>
            <person name="Bunk B."/>
            <person name="Jeske O."/>
            <person name="Meyerdierks A."/>
            <person name="Storesund J.E."/>
            <person name="Kallscheuer N."/>
            <person name="Luecker S."/>
            <person name="Lage O.M."/>
            <person name="Pohl T."/>
            <person name="Merkel B.J."/>
            <person name="Hornburger P."/>
            <person name="Mueller R.-W."/>
            <person name="Bruemmer F."/>
            <person name="Labrenz M."/>
            <person name="Spormann A.M."/>
            <person name="Op den Camp H."/>
            <person name="Overmann J."/>
            <person name="Amann R."/>
            <person name="Jetten M.S.M."/>
            <person name="Mascher T."/>
            <person name="Medema M.H."/>
            <person name="Devos D.P."/>
            <person name="Kaster A.-K."/>
            <person name="Ovreas L."/>
            <person name="Rohde M."/>
            <person name="Galperin M.Y."/>
            <person name="Jogler C."/>
        </authorList>
    </citation>
    <scope>NUCLEOTIDE SEQUENCE [LARGE SCALE GENOMIC DNA]</scope>
    <source>
        <strain evidence="2 3">DSM 8797</strain>
    </source>
</reference>
<accession>A0ABX5YT04</accession>
<keyword evidence="1" id="KW-0472">Membrane</keyword>
<evidence type="ECO:0000313" key="3">
    <source>
        <dbReference type="Proteomes" id="UP000322887"/>
    </source>
</evidence>
<dbReference type="RefSeq" id="WP_149303280.1">
    <property type="nucleotide sequence ID" value="NZ_CP042910.1"/>
</dbReference>
<sequence length="288" mass="33028">MRIIADRNASIFARTTILVFLIGVGAIWAGLSFLVSKPAEGDFHFELGKGRSLDIYCEGEFFYEPPGYVSYSVRQNGKVLVPKHRFCSIGAERVPSGRVEMVMTGDGDTVAIRRNFDVIILHDFKSNRTWPRQYGEFQLNDYLLAKELLERFKSEGQELYCTAVQSYLSSYLPSPDGQRIVLQFWDKKEYHAELNVRVINQQGEILHELRGEENEIISMEDIYSRKNWSAGWLSENRFGVWTLNGGTHIWDFKEDGTCVELPAPLDPELVTQLKEKTAPRMRSFGINL</sequence>
<keyword evidence="3" id="KW-1185">Reference proteome</keyword>
<gene>
    <name evidence="2" type="ORF">GmarT_47800</name>
</gene>
<keyword evidence="1" id="KW-0812">Transmembrane</keyword>
<protein>
    <submittedName>
        <fullName evidence="2">Uncharacterized protein</fullName>
    </submittedName>
</protein>
<dbReference type="Proteomes" id="UP000322887">
    <property type="component" value="Chromosome"/>
</dbReference>
<proteinExistence type="predicted"/>
<dbReference type="GeneID" id="98649235"/>
<evidence type="ECO:0000313" key="2">
    <source>
        <dbReference type="EMBL" id="QEG18886.1"/>
    </source>
</evidence>
<organism evidence="2 3">
    <name type="scientific">Gimesia maris</name>
    <dbReference type="NCBI Taxonomy" id="122"/>
    <lineage>
        <taxon>Bacteria</taxon>
        <taxon>Pseudomonadati</taxon>
        <taxon>Planctomycetota</taxon>
        <taxon>Planctomycetia</taxon>
        <taxon>Planctomycetales</taxon>
        <taxon>Planctomycetaceae</taxon>
        <taxon>Gimesia</taxon>
    </lineage>
</organism>
<feature type="transmembrane region" description="Helical" evidence="1">
    <location>
        <begin position="12"/>
        <end position="35"/>
    </location>
</feature>
<name>A0ABX5YT04_9PLAN</name>
<evidence type="ECO:0000256" key="1">
    <source>
        <dbReference type="SAM" id="Phobius"/>
    </source>
</evidence>